<proteinExistence type="inferred from homology"/>
<dbReference type="Proteomes" id="UP001608902">
    <property type="component" value="Unassembled WGS sequence"/>
</dbReference>
<comment type="pathway">
    <text evidence="3">Protein modification; protein glycosylation.</text>
</comment>
<dbReference type="Pfam" id="PF10250">
    <property type="entry name" value="O-FucT"/>
    <property type="match status" value="1"/>
</dbReference>
<evidence type="ECO:0000256" key="5">
    <source>
        <dbReference type="ARBA" id="ARBA00022676"/>
    </source>
</evidence>
<dbReference type="FunFam" id="3.40.50.11340:FF:000007">
    <property type="entry name" value="GDP-fucose protein O-fucosyltransferase 2"/>
    <property type="match status" value="1"/>
</dbReference>
<dbReference type="Gene3D" id="3.40.50.11340">
    <property type="match status" value="1"/>
</dbReference>
<keyword evidence="11" id="KW-0325">Glycoprotein</keyword>
<evidence type="ECO:0000256" key="8">
    <source>
        <dbReference type="ARBA" id="ARBA00022824"/>
    </source>
</evidence>
<evidence type="ECO:0000256" key="12">
    <source>
        <dbReference type="ARBA" id="ARBA00023253"/>
    </source>
</evidence>
<feature type="chain" id="PRO_5044797517" description="GDP-fucose protein O-fucosyltransferase 2" evidence="19">
    <location>
        <begin position="26"/>
        <end position="436"/>
    </location>
</feature>
<comment type="caution">
    <text evidence="20">The sequence shown here is derived from an EMBL/GenBank/DDBJ whole genome shotgun (WGS) entry which is preliminary data.</text>
</comment>
<dbReference type="PANTHER" id="PTHR13398:SF0">
    <property type="entry name" value="GDP-FUCOSE PROTEIN O-FUCOSYLTRANSFERASE 2"/>
    <property type="match status" value="1"/>
</dbReference>
<keyword evidence="10" id="KW-1015">Disulfide bond</keyword>
<evidence type="ECO:0000256" key="14">
    <source>
        <dbReference type="ARBA" id="ARBA00025803"/>
    </source>
</evidence>
<keyword evidence="6" id="KW-0808">Transferase</keyword>
<dbReference type="GO" id="GO:0005783">
    <property type="term" value="C:endoplasmic reticulum"/>
    <property type="evidence" value="ECO:0007669"/>
    <property type="project" value="UniProtKB-SubCell"/>
</dbReference>
<dbReference type="AlphaFoldDB" id="A0ABD6F097"/>
<dbReference type="InterPro" id="IPR045130">
    <property type="entry name" value="OFUT2-like"/>
</dbReference>
<organism evidence="20 21">
    <name type="scientific">Gnathostoma spinigerum</name>
    <dbReference type="NCBI Taxonomy" id="75299"/>
    <lineage>
        <taxon>Eukaryota</taxon>
        <taxon>Metazoa</taxon>
        <taxon>Ecdysozoa</taxon>
        <taxon>Nematoda</taxon>
        <taxon>Chromadorea</taxon>
        <taxon>Rhabditida</taxon>
        <taxon>Spirurina</taxon>
        <taxon>Gnathostomatomorpha</taxon>
        <taxon>Gnathostomatoidea</taxon>
        <taxon>Gnathostomatidae</taxon>
        <taxon>Gnathostoma</taxon>
    </lineage>
</organism>
<evidence type="ECO:0000256" key="7">
    <source>
        <dbReference type="ARBA" id="ARBA00022729"/>
    </source>
</evidence>
<evidence type="ECO:0000256" key="19">
    <source>
        <dbReference type="SAM" id="SignalP"/>
    </source>
</evidence>
<dbReference type="GO" id="GO:0006004">
    <property type="term" value="P:fucose metabolic process"/>
    <property type="evidence" value="ECO:0007669"/>
    <property type="project" value="UniProtKB-KW"/>
</dbReference>
<evidence type="ECO:0000256" key="16">
    <source>
        <dbReference type="ARBA" id="ARBA00033083"/>
    </source>
</evidence>
<feature type="signal peptide" evidence="19">
    <location>
        <begin position="1"/>
        <end position="25"/>
    </location>
</feature>
<keyword evidence="8" id="KW-0256">Endoplasmic reticulum</keyword>
<keyword evidence="13" id="KW-0119">Carbohydrate metabolism</keyword>
<comment type="catalytic activity">
    <reaction evidence="18">
        <text>L-seryl-[protein] + GDP-beta-L-fucose = 3-O-(alpha-L-fucosyl)-L-seryl-[protein] + GDP + H(+)</text>
        <dbReference type="Rhea" id="RHEA:63644"/>
        <dbReference type="Rhea" id="RHEA-COMP:9863"/>
        <dbReference type="Rhea" id="RHEA-COMP:17914"/>
        <dbReference type="ChEBI" id="CHEBI:15378"/>
        <dbReference type="ChEBI" id="CHEBI:29999"/>
        <dbReference type="ChEBI" id="CHEBI:57273"/>
        <dbReference type="ChEBI" id="CHEBI:58189"/>
        <dbReference type="ChEBI" id="CHEBI:189632"/>
        <dbReference type="EC" id="2.4.1.221"/>
    </reaction>
    <physiologicalReaction direction="left-to-right" evidence="18">
        <dbReference type="Rhea" id="RHEA:63645"/>
    </physiologicalReaction>
</comment>
<gene>
    <name evidence="20" type="ORF">AB6A40_009627</name>
</gene>
<dbReference type="EMBL" id="JBGFUD010010473">
    <property type="protein sequence ID" value="MFH4982918.1"/>
    <property type="molecule type" value="Genomic_DNA"/>
</dbReference>
<evidence type="ECO:0000256" key="13">
    <source>
        <dbReference type="ARBA" id="ARBA00023277"/>
    </source>
</evidence>
<accession>A0ABD6F097</accession>
<evidence type="ECO:0000313" key="20">
    <source>
        <dbReference type="EMBL" id="MFH4982918.1"/>
    </source>
</evidence>
<dbReference type="InterPro" id="IPR019378">
    <property type="entry name" value="GDP-Fuc_O-FucTrfase"/>
</dbReference>
<dbReference type="EC" id="2.4.1.221" evidence="4"/>
<evidence type="ECO:0000256" key="10">
    <source>
        <dbReference type="ARBA" id="ARBA00023157"/>
    </source>
</evidence>
<sequence>MFHPISPKRSIASVLVQMLLPPLLAYSLVLSLCVEVAASGHEDDKKTSDRKYFLYDVNHGEGFNLRRDVFMRIANCVRKLQEIGFNYILVLPPWGGMYHWDQPATKLPWSTFFDVRSINDFVPVIEFGEFLKETGNKAIDEVIYLQAYKEGWTDGKFELKYDIRDCINGDRYYHLEDGKWHGWFFSYPNLYARSFKCVSFQGDSGTLADYVAKNLSNHNSIFIDRAETALHEHFGDKYYWQARRSMRYANHLIEIGNRFRSEKLNSNDKDDRTVMLKNWKNDKKDYLKGRGGPYICVHWRRRDFIRAHPKEIPSIEGTARQLNRILEENNLTTIFLSSDASVDESKHLESLISFGSALVRFTARVEDNLTDGEIAVIDQWICSHARYFIGSYVSTFSYRIQEDREILGFHPSTTFNRLCPDQKSDCEQPARWKIVY</sequence>
<name>A0ABD6F097_9BILA</name>
<evidence type="ECO:0000256" key="11">
    <source>
        <dbReference type="ARBA" id="ARBA00023180"/>
    </source>
</evidence>
<evidence type="ECO:0000256" key="18">
    <source>
        <dbReference type="ARBA" id="ARBA00048647"/>
    </source>
</evidence>
<dbReference type="GO" id="GO:0046922">
    <property type="term" value="F:peptide-O-fucosyltransferase activity"/>
    <property type="evidence" value="ECO:0007669"/>
    <property type="project" value="UniProtKB-EC"/>
</dbReference>
<evidence type="ECO:0000256" key="1">
    <source>
        <dbReference type="ARBA" id="ARBA00004240"/>
    </source>
</evidence>
<dbReference type="Gene3D" id="3.40.50.11350">
    <property type="match status" value="1"/>
</dbReference>
<reference evidence="20 21" key="1">
    <citation type="submission" date="2024-08" db="EMBL/GenBank/DDBJ databases">
        <title>Gnathostoma spinigerum genome.</title>
        <authorList>
            <person name="Gonzalez-Bertolin B."/>
            <person name="Monzon S."/>
            <person name="Zaballos A."/>
            <person name="Jimenez P."/>
            <person name="Dekumyoy P."/>
            <person name="Varona S."/>
            <person name="Cuesta I."/>
            <person name="Sumanam S."/>
            <person name="Adisakwattana P."/>
            <person name="Gasser R.B."/>
            <person name="Hernandez-Gonzalez A."/>
            <person name="Young N.D."/>
            <person name="Perteguer M.J."/>
        </authorList>
    </citation>
    <scope>NUCLEOTIDE SEQUENCE [LARGE SCALE GENOMIC DNA]</scope>
    <source>
        <strain evidence="20">AL3</strain>
        <tissue evidence="20">Liver</tissue>
    </source>
</reference>
<evidence type="ECO:0000313" key="21">
    <source>
        <dbReference type="Proteomes" id="UP001608902"/>
    </source>
</evidence>
<evidence type="ECO:0000256" key="15">
    <source>
        <dbReference type="ARBA" id="ARBA00026232"/>
    </source>
</evidence>
<keyword evidence="7 19" id="KW-0732">Signal</keyword>
<evidence type="ECO:0000256" key="9">
    <source>
        <dbReference type="ARBA" id="ARBA00023034"/>
    </source>
</evidence>
<dbReference type="CDD" id="cd11298">
    <property type="entry name" value="O-FucT-2"/>
    <property type="match status" value="1"/>
</dbReference>
<dbReference type="PANTHER" id="PTHR13398">
    <property type="entry name" value="GDP-FUCOSE PROTEIN O-FUCOSYLTRANSFERASE 2"/>
    <property type="match status" value="1"/>
</dbReference>
<keyword evidence="5" id="KW-0328">Glycosyltransferase</keyword>
<comment type="subcellular location">
    <subcellularLocation>
        <location evidence="1">Endoplasmic reticulum</location>
    </subcellularLocation>
    <subcellularLocation>
        <location evidence="2">Golgi apparatus</location>
    </subcellularLocation>
</comment>
<evidence type="ECO:0000256" key="3">
    <source>
        <dbReference type="ARBA" id="ARBA00004922"/>
    </source>
</evidence>
<evidence type="ECO:0000256" key="6">
    <source>
        <dbReference type="ARBA" id="ARBA00022679"/>
    </source>
</evidence>
<comment type="catalytic activity">
    <reaction evidence="17">
        <text>L-threonyl-[protein] + GDP-beta-L-fucose = 3-O-(alpha-L-fucosyl)-L-threonyl-[protein] + GDP + H(+)</text>
        <dbReference type="Rhea" id="RHEA:70491"/>
        <dbReference type="Rhea" id="RHEA-COMP:11060"/>
        <dbReference type="Rhea" id="RHEA-COMP:17915"/>
        <dbReference type="ChEBI" id="CHEBI:15378"/>
        <dbReference type="ChEBI" id="CHEBI:30013"/>
        <dbReference type="ChEBI" id="CHEBI:57273"/>
        <dbReference type="ChEBI" id="CHEBI:58189"/>
        <dbReference type="ChEBI" id="CHEBI:189631"/>
        <dbReference type="EC" id="2.4.1.221"/>
    </reaction>
    <physiologicalReaction direction="left-to-right" evidence="17">
        <dbReference type="Rhea" id="RHEA:70492"/>
    </physiologicalReaction>
</comment>
<evidence type="ECO:0000256" key="2">
    <source>
        <dbReference type="ARBA" id="ARBA00004555"/>
    </source>
</evidence>
<evidence type="ECO:0000256" key="4">
    <source>
        <dbReference type="ARBA" id="ARBA00012196"/>
    </source>
</evidence>
<evidence type="ECO:0000256" key="17">
    <source>
        <dbReference type="ARBA" id="ARBA00047273"/>
    </source>
</evidence>
<keyword evidence="21" id="KW-1185">Reference proteome</keyword>
<keyword evidence="12" id="KW-0294">Fucose metabolism</keyword>
<keyword evidence="9" id="KW-0333">Golgi apparatus</keyword>
<protein>
    <recommendedName>
        <fullName evidence="15">GDP-fucose protein O-fucosyltransferase 2</fullName>
        <ecNumber evidence="4">2.4.1.221</ecNumber>
    </recommendedName>
    <alternativeName>
        <fullName evidence="16">Peptide-O-fucosyltransferase 2</fullName>
    </alternativeName>
</protein>
<comment type="similarity">
    <text evidence="14">Belongs to the glycosyltransferase 68 family.</text>
</comment>
<dbReference type="FunFam" id="3.40.50.11350:FF:000002">
    <property type="entry name" value="GDP-fucose protein O-fucosyltransferase 2"/>
    <property type="match status" value="1"/>
</dbReference>
<dbReference type="GO" id="GO:0005794">
    <property type="term" value="C:Golgi apparatus"/>
    <property type="evidence" value="ECO:0007669"/>
    <property type="project" value="UniProtKB-SubCell"/>
</dbReference>